<dbReference type="AlphaFoldDB" id="A0A5A7RKJ6"/>
<name>A0A5A7RKJ6_STRAF</name>
<sequence length="131" mass="15190">MTTLGYCEGVANSETRKMLVRLWSGDQDLEIIKTKVLVRERGHRLRHDKFCLCVAWSPNPNACITMIILNECVPDCRLKQILEEKASAYTMQQVQTHFFIDWGKFTEYDGFQMIVYQLLRPSGGNSSRHCE</sequence>
<gene>
    <name evidence="1" type="ORF">STAS_35467</name>
</gene>
<proteinExistence type="predicted"/>
<accession>A0A5A7RKJ6</accession>
<keyword evidence="2" id="KW-1185">Reference proteome</keyword>
<reference evidence="2" key="1">
    <citation type="journal article" date="2019" name="Curr. Biol.">
        <title>Genome Sequence of Striga asiatica Provides Insight into the Evolution of Plant Parasitism.</title>
        <authorList>
            <person name="Yoshida S."/>
            <person name="Kim S."/>
            <person name="Wafula E.K."/>
            <person name="Tanskanen J."/>
            <person name="Kim Y.M."/>
            <person name="Honaas L."/>
            <person name="Yang Z."/>
            <person name="Spallek T."/>
            <person name="Conn C.E."/>
            <person name="Ichihashi Y."/>
            <person name="Cheong K."/>
            <person name="Cui S."/>
            <person name="Der J.P."/>
            <person name="Gundlach H."/>
            <person name="Jiao Y."/>
            <person name="Hori C."/>
            <person name="Ishida J.K."/>
            <person name="Kasahara H."/>
            <person name="Kiba T."/>
            <person name="Kim M.S."/>
            <person name="Koo N."/>
            <person name="Laohavisit A."/>
            <person name="Lee Y.H."/>
            <person name="Lumba S."/>
            <person name="McCourt P."/>
            <person name="Mortimer J.C."/>
            <person name="Mutuku J.M."/>
            <person name="Nomura T."/>
            <person name="Sasaki-Sekimoto Y."/>
            <person name="Seto Y."/>
            <person name="Wang Y."/>
            <person name="Wakatake T."/>
            <person name="Sakakibara H."/>
            <person name="Demura T."/>
            <person name="Yamaguchi S."/>
            <person name="Yoneyama K."/>
            <person name="Manabe R.I."/>
            <person name="Nelson D.C."/>
            <person name="Schulman A.H."/>
            <person name="Timko M.P."/>
            <person name="dePamphilis C.W."/>
            <person name="Choi D."/>
            <person name="Shirasu K."/>
        </authorList>
    </citation>
    <scope>NUCLEOTIDE SEQUENCE [LARGE SCALE GENOMIC DNA]</scope>
    <source>
        <strain evidence="2">cv. UVA1</strain>
    </source>
</reference>
<dbReference type="Proteomes" id="UP000325081">
    <property type="component" value="Unassembled WGS sequence"/>
</dbReference>
<comment type="caution">
    <text evidence="1">The sequence shown here is derived from an EMBL/GenBank/DDBJ whole genome shotgun (WGS) entry which is preliminary data.</text>
</comment>
<organism evidence="1 2">
    <name type="scientific">Striga asiatica</name>
    <name type="common">Asiatic witchweed</name>
    <name type="synonym">Buchnera asiatica</name>
    <dbReference type="NCBI Taxonomy" id="4170"/>
    <lineage>
        <taxon>Eukaryota</taxon>
        <taxon>Viridiplantae</taxon>
        <taxon>Streptophyta</taxon>
        <taxon>Embryophyta</taxon>
        <taxon>Tracheophyta</taxon>
        <taxon>Spermatophyta</taxon>
        <taxon>Magnoliopsida</taxon>
        <taxon>eudicotyledons</taxon>
        <taxon>Gunneridae</taxon>
        <taxon>Pentapetalae</taxon>
        <taxon>asterids</taxon>
        <taxon>lamiids</taxon>
        <taxon>Lamiales</taxon>
        <taxon>Orobanchaceae</taxon>
        <taxon>Buchnereae</taxon>
        <taxon>Striga</taxon>
    </lineage>
</organism>
<evidence type="ECO:0000313" key="1">
    <source>
        <dbReference type="EMBL" id="GER57638.1"/>
    </source>
</evidence>
<dbReference type="EMBL" id="BKCP01013403">
    <property type="protein sequence ID" value="GER57638.1"/>
    <property type="molecule type" value="Genomic_DNA"/>
</dbReference>
<protein>
    <submittedName>
        <fullName evidence="1">Exostosin family protein</fullName>
    </submittedName>
</protein>
<dbReference type="OrthoDB" id="272987at2759"/>
<evidence type="ECO:0000313" key="2">
    <source>
        <dbReference type="Proteomes" id="UP000325081"/>
    </source>
</evidence>